<dbReference type="OrthoDB" id="2275718at2759"/>
<evidence type="ECO:0000313" key="4">
    <source>
        <dbReference type="Proteomes" id="UP000799428"/>
    </source>
</evidence>
<evidence type="ECO:0000256" key="1">
    <source>
        <dbReference type="SAM" id="MobiDB-lite"/>
    </source>
</evidence>
<feature type="region of interest" description="Disordered" evidence="1">
    <location>
        <begin position="980"/>
        <end position="1102"/>
    </location>
</feature>
<feature type="region of interest" description="Disordered" evidence="1">
    <location>
        <begin position="696"/>
        <end position="748"/>
    </location>
</feature>
<feature type="compositionally biased region" description="Polar residues" evidence="1">
    <location>
        <begin position="555"/>
        <end position="564"/>
    </location>
</feature>
<dbReference type="Proteomes" id="UP000799428">
    <property type="component" value="Unassembled WGS sequence"/>
</dbReference>
<feature type="region of interest" description="Disordered" evidence="1">
    <location>
        <begin position="308"/>
        <end position="412"/>
    </location>
</feature>
<reference evidence="3" key="1">
    <citation type="journal article" date="2020" name="Stud. Mycol.">
        <title>101 Dothideomycetes genomes: a test case for predicting lifestyles and emergence of pathogens.</title>
        <authorList>
            <person name="Haridas S."/>
            <person name="Albert R."/>
            <person name="Binder M."/>
            <person name="Bloem J."/>
            <person name="Labutti K."/>
            <person name="Salamov A."/>
            <person name="Andreopoulos B."/>
            <person name="Baker S."/>
            <person name="Barry K."/>
            <person name="Bills G."/>
            <person name="Bluhm B."/>
            <person name="Cannon C."/>
            <person name="Castanera R."/>
            <person name="Culley D."/>
            <person name="Daum C."/>
            <person name="Ezra D."/>
            <person name="Gonzalez J."/>
            <person name="Henrissat B."/>
            <person name="Kuo A."/>
            <person name="Liang C."/>
            <person name="Lipzen A."/>
            <person name="Lutzoni F."/>
            <person name="Magnuson J."/>
            <person name="Mondo S."/>
            <person name="Nolan M."/>
            <person name="Ohm R."/>
            <person name="Pangilinan J."/>
            <person name="Park H.-J."/>
            <person name="Ramirez L."/>
            <person name="Alfaro M."/>
            <person name="Sun H."/>
            <person name="Tritt A."/>
            <person name="Yoshinaga Y."/>
            <person name="Zwiers L.-H."/>
            <person name="Turgeon B."/>
            <person name="Goodwin S."/>
            <person name="Spatafora J."/>
            <person name="Crous P."/>
            <person name="Grigoriev I."/>
        </authorList>
    </citation>
    <scope>NUCLEOTIDE SEQUENCE</scope>
    <source>
        <strain evidence="3">CBS 279.74</strain>
    </source>
</reference>
<sequence length="1102" mass="119466">MSAASASLNGSNVNGASSSPISSNPTGGRTQLKMSSSGKGPDGARKQAGSPVDGGQRKPPPQKAWTQGTNPITQRLSNASNLNGVANNPKSAQNPPALSGETITPMRHMNDRMMFLLANMTGLPGTFTLKNGEKYTGVLSGTSLDPSEMRYVFKMVKRIQPAGDAQVKGTNEVSDDYVGVGDSHVMSFDIGDVAHFNVDHVVLDKTQARTQNGVPSGFRTDTDISGNAAIRERNLQRWEPSADTNVDLSLEASGNSAEWDQFATNAQLFGVQTNYDENIYTTTIDRSDPQYSAKAARAEKIAREIEGSSAMNVHVREERGQAGAEDRGGDEEEKYSGVRRDFPPLPSGQPNKYTPPARRAPTGQPTVPGAPVDPAIISSQLARPDSAAAQSAQRGTSPSEKRATLEPAKTVAKAEVPIPSKPEIAKDVLSKAPIKATPKPAVEQTPKPSTTFKPAVAGIPARKPGRPDNATANVEHDLLDSFKQFSAAEKLRMSERQRSLARESKAVKLNDLKKFSLNFKLNTPVPQDLVPILAKDEDKQKVIVEKALRAVQELKSTPPKTSATIVDPKSVGRTSNAKPEIPHASPGTAITDRQQNQRARPQQQNQYQSQTMRERPAQNHNMNQNNGRGTGLLSSRLAINHQQHKQQGGMPYNSIPQPIPSQDMRGPPTGPSANSSGVQTPTSGVSTRFNVRAHEFKPNPTASTFQPITNPSTNSSPRPASSSRQETPRKPQLSNFFGGQRPTVKPLDLNESFNPIKRLAKEPHEENRNWEYTINGGLPYPFRTPPTWDFPETNKERGFVDMFERPAAPTPISAPHNAMGNGPIPHQHQLPPHLQGPQSVPQGQTPHHTPRHPPVQPHHGQPGHHYEAQHMQFSHSTSSIHPSPRPMQPYMYNAQNQPMPGFPPQVPMQGYGMSPNVSHASLRGGHGGPQFVNAPAPVMGGQMMTNQPSNGPFMGMPTNPQMGMYSPAPGHVYPQYQNQMPPGPGANGFPSPRPGGAPLMNHQGSQQGHQQQPMMYMPHGGQGPPMFAQMPPAQMNQMRGPYPQPHQPPYGSPHQHHQFPQTHRGTPSGSYSQPMMQQHSLPPQVPPTGPANHGPEVNDEVK</sequence>
<dbReference type="SMART" id="SM01272">
    <property type="entry name" value="LsmAD"/>
    <property type="match status" value="1"/>
</dbReference>
<dbReference type="InterPro" id="IPR009604">
    <property type="entry name" value="LsmAD_domain"/>
</dbReference>
<feature type="compositionally biased region" description="Basic and acidic residues" evidence="1">
    <location>
        <begin position="314"/>
        <end position="327"/>
    </location>
</feature>
<feature type="region of interest" description="Disordered" evidence="1">
    <location>
        <begin position="555"/>
        <end position="684"/>
    </location>
</feature>
<feature type="region of interest" description="Disordered" evidence="1">
    <location>
        <begin position="806"/>
        <end position="865"/>
    </location>
</feature>
<feature type="compositionally biased region" description="Polar residues" evidence="1">
    <location>
        <begin position="1059"/>
        <end position="1081"/>
    </location>
</feature>
<feature type="region of interest" description="Disordered" evidence="1">
    <location>
        <begin position="437"/>
        <end position="468"/>
    </location>
</feature>
<dbReference type="Pfam" id="PF06741">
    <property type="entry name" value="LsmAD"/>
    <property type="match status" value="1"/>
</dbReference>
<evidence type="ECO:0000259" key="2">
    <source>
        <dbReference type="SMART" id="SM01272"/>
    </source>
</evidence>
<accession>A0A6G1KDS1</accession>
<feature type="compositionally biased region" description="Pro residues" evidence="1">
    <location>
        <begin position="1042"/>
        <end position="1051"/>
    </location>
</feature>
<name>A0A6G1KDS1_9PLEO</name>
<dbReference type="GO" id="GO:0003729">
    <property type="term" value="F:mRNA binding"/>
    <property type="evidence" value="ECO:0007669"/>
    <property type="project" value="TreeGrafter"/>
</dbReference>
<feature type="compositionally biased region" description="Low complexity" evidence="1">
    <location>
        <begin position="593"/>
        <end position="610"/>
    </location>
</feature>
<dbReference type="InterPro" id="IPR025852">
    <property type="entry name" value="SM_dom_ATX"/>
</dbReference>
<dbReference type="AlphaFoldDB" id="A0A6G1KDS1"/>
<feature type="compositionally biased region" description="Polar residues" evidence="1">
    <location>
        <begin position="64"/>
        <end position="96"/>
    </location>
</feature>
<feature type="compositionally biased region" description="Low complexity" evidence="1">
    <location>
        <begin position="822"/>
        <end position="838"/>
    </location>
</feature>
<feature type="compositionally biased region" description="Low complexity" evidence="1">
    <location>
        <begin position="1002"/>
        <end position="1041"/>
    </location>
</feature>
<keyword evidence="4" id="KW-1185">Reference proteome</keyword>
<dbReference type="PANTHER" id="PTHR12854:SF7">
    <property type="entry name" value="ATAXIN-2 HOMOLOG"/>
    <property type="match status" value="1"/>
</dbReference>
<dbReference type="PANTHER" id="PTHR12854">
    <property type="entry name" value="ATAXIN 2-RELATED"/>
    <property type="match status" value="1"/>
</dbReference>
<feature type="compositionally biased region" description="Low complexity" evidence="1">
    <location>
        <begin position="709"/>
        <end position="724"/>
    </location>
</feature>
<dbReference type="Pfam" id="PF14438">
    <property type="entry name" value="SM-ATX"/>
    <property type="match status" value="1"/>
</dbReference>
<feature type="compositionally biased region" description="Polar residues" evidence="1">
    <location>
        <begin position="671"/>
        <end position="684"/>
    </location>
</feature>
<gene>
    <name evidence="3" type="ORF">K504DRAFT_266615</name>
</gene>
<dbReference type="GO" id="GO:0010494">
    <property type="term" value="C:cytoplasmic stress granule"/>
    <property type="evidence" value="ECO:0007669"/>
    <property type="project" value="TreeGrafter"/>
</dbReference>
<feature type="compositionally biased region" description="Polar residues" evidence="1">
    <location>
        <begin position="388"/>
        <end position="398"/>
    </location>
</feature>
<feature type="compositionally biased region" description="Polar residues" evidence="1">
    <location>
        <begin position="1"/>
        <end position="38"/>
    </location>
</feature>
<dbReference type="InterPro" id="IPR045117">
    <property type="entry name" value="ATXN2-like"/>
</dbReference>
<feature type="region of interest" description="Disordered" evidence="1">
    <location>
        <begin position="1"/>
        <end position="103"/>
    </location>
</feature>
<dbReference type="GO" id="GO:0034063">
    <property type="term" value="P:stress granule assembly"/>
    <property type="evidence" value="ECO:0007669"/>
    <property type="project" value="TreeGrafter"/>
</dbReference>
<feature type="domain" description="LsmAD" evidence="2">
    <location>
        <begin position="269"/>
        <end position="341"/>
    </location>
</feature>
<protein>
    <recommendedName>
        <fullName evidence="2">LsmAD domain-containing protein</fullName>
    </recommendedName>
</protein>
<feature type="compositionally biased region" description="Polar residues" evidence="1">
    <location>
        <begin position="618"/>
        <end position="627"/>
    </location>
</feature>
<evidence type="ECO:0000313" key="3">
    <source>
        <dbReference type="EMBL" id="KAF2710622.1"/>
    </source>
</evidence>
<dbReference type="EMBL" id="MU005769">
    <property type="protein sequence ID" value="KAF2710622.1"/>
    <property type="molecule type" value="Genomic_DNA"/>
</dbReference>
<organism evidence="3 4">
    <name type="scientific">Pleomassaria siparia CBS 279.74</name>
    <dbReference type="NCBI Taxonomy" id="1314801"/>
    <lineage>
        <taxon>Eukaryota</taxon>
        <taxon>Fungi</taxon>
        <taxon>Dikarya</taxon>
        <taxon>Ascomycota</taxon>
        <taxon>Pezizomycotina</taxon>
        <taxon>Dothideomycetes</taxon>
        <taxon>Pleosporomycetidae</taxon>
        <taxon>Pleosporales</taxon>
        <taxon>Pleomassariaceae</taxon>
        <taxon>Pleomassaria</taxon>
    </lineage>
</organism>
<proteinExistence type="predicted"/>